<keyword evidence="6" id="KW-1185">Reference proteome</keyword>
<feature type="domain" description="B30.2/SPRY" evidence="2">
    <location>
        <begin position="12"/>
        <end position="226"/>
    </location>
</feature>
<dbReference type="EMBL" id="CAMXCT030005657">
    <property type="protein sequence ID" value="CAL4800248.1"/>
    <property type="molecule type" value="Genomic_DNA"/>
</dbReference>
<feature type="region of interest" description="Disordered" evidence="1">
    <location>
        <begin position="1"/>
        <end position="43"/>
    </location>
</feature>
<dbReference type="EMBL" id="CAMXCT020005657">
    <property type="protein sequence ID" value="CAL1166311.1"/>
    <property type="molecule type" value="Genomic_DNA"/>
</dbReference>
<evidence type="ECO:0000259" key="2">
    <source>
        <dbReference type="PROSITE" id="PS50188"/>
    </source>
</evidence>
<dbReference type="InterPro" id="IPR043136">
    <property type="entry name" value="B30.2/SPRY_sf"/>
</dbReference>
<evidence type="ECO:0000313" key="3">
    <source>
        <dbReference type="EMBL" id="CAI4012936.1"/>
    </source>
</evidence>
<dbReference type="EMBL" id="CAMXCT010005657">
    <property type="protein sequence ID" value="CAI4012936.1"/>
    <property type="molecule type" value="Genomic_DNA"/>
</dbReference>
<evidence type="ECO:0000256" key="1">
    <source>
        <dbReference type="SAM" id="MobiDB-lite"/>
    </source>
</evidence>
<organism evidence="3">
    <name type="scientific">Cladocopium goreaui</name>
    <dbReference type="NCBI Taxonomy" id="2562237"/>
    <lineage>
        <taxon>Eukaryota</taxon>
        <taxon>Sar</taxon>
        <taxon>Alveolata</taxon>
        <taxon>Dinophyceae</taxon>
        <taxon>Suessiales</taxon>
        <taxon>Symbiodiniaceae</taxon>
        <taxon>Cladocopium</taxon>
    </lineage>
</organism>
<dbReference type="GO" id="GO:0005634">
    <property type="term" value="C:nucleus"/>
    <property type="evidence" value="ECO:0007669"/>
    <property type="project" value="TreeGrafter"/>
</dbReference>
<protein>
    <submittedName>
        <fullName evidence="5">B30.2/SPRY domain-containing protein</fullName>
    </submittedName>
</protein>
<dbReference type="PROSITE" id="PS50188">
    <property type="entry name" value="B302_SPRY"/>
    <property type="match status" value="1"/>
</dbReference>
<sequence length="782" mass="88713">MAPKTEGKRKAGKAEDEPSAKRREKEDVEADDPVDPRPATKATVGFGVDTTLNVVPAMQGKVLMALTEGGMQYFIAGARASVGMKAGRYLYEVKIIEALNPVESTQGIHGRTPQPRQLVRLGFSTAGSSLVLGDCDDCVYFDSEGNFGSGKMKKRTSQNFTRDQVISVLLNLDVNSHNAYTMSLFREGVRIAEPQTIPERLRDKPLFPHICFRNVTVQVNMGPNLLKPLPFSCRMLQSAAGSDVIESKESEVGVYNVMMPVAVPDEGTFDWLDEWLEAHPSWVELSDRKLQQWAVSSGLSKPKGGSQDKPSFAYGITGMEDMSLQKVISAIAPTIPRNYVVMEVKANLLASERAEVLKRFSLPHFKKTAMVIMGKPTEEFKDKLRTKILREKQAKADNEWRLKKAQREQQKQMLRRQRELAEFRRKAEENRKKLLEEAMKKAGDEKKEDGKEMKKEVKEELEEEKLDAKEEKVEAKEEEVKEEDDGLGDEPPKVELSEEELHFDFRPVIVGDIAPAALSKSLSSFTIPEESEGFDSVEFVWEGEVECKEYLRRWVLDAKQSTRMEDLQPSKSFTDKMGSWQKQFQEWQAKQKSFKTNPTKKEKKDVEEAETKVDIFSIEDVDDMGDGEPLYANFAPEDWALLQLRYESYLLQESFKKDVDDPDRTDIPEVHIAFYFSKYFKRTLNPQVFNFKTVGELLDLVKDTVIVSGEPAVLTSNMDDVDSPEIFVKLTEECRRDRQRRTDAGDETAKLKYTPPAGAATAIRQADLHKGFTIHRALMAHV</sequence>
<dbReference type="Gene3D" id="2.60.120.920">
    <property type="match status" value="1"/>
</dbReference>
<reference evidence="4" key="2">
    <citation type="submission" date="2024-04" db="EMBL/GenBank/DDBJ databases">
        <authorList>
            <person name="Chen Y."/>
            <person name="Shah S."/>
            <person name="Dougan E. K."/>
            <person name="Thang M."/>
            <person name="Chan C."/>
        </authorList>
    </citation>
    <scope>NUCLEOTIDE SEQUENCE [LARGE SCALE GENOMIC DNA]</scope>
</reference>
<gene>
    <name evidence="3" type="ORF">C1SCF055_LOCUS37956</name>
</gene>
<dbReference type="OrthoDB" id="448564at2759"/>
<dbReference type="PANTHER" id="PTHR12381:SF56">
    <property type="entry name" value="B30.2_SPRY DOMAIN-CONTAINING PROTEIN-RELATED"/>
    <property type="match status" value="1"/>
</dbReference>
<accession>A0A9P1DMN3</accession>
<dbReference type="SUPFAM" id="SSF49899">
    <property type="entry name" value="Concanavalin A-like lectins/glucanases"/>
    <property type="match status" value="1"/>
</dbReference>
<dbReference type="InterPro" id="IPR013320">
    <property type="entry name" value="ConA-like_dom_sf"/>
</dbReference>
<dbReference type="Proteomes" id="UP001152797">
    <property type="component" value="Unassembled WGS sequence"/>
</dbReference>
<comment type="caution">
    <text evidence="3">The sequence shown here is derived from an EMBL/GenBank/DDBJ whole genome shotgun (WGS) entry which is preliminary data.</text>
</comment>
<feature type="compositionally biased region" description="Basic and acidic residues" evidence="1">
    <location>
        <begin position="466"/>
        <end position="479"/>
    </location>
</feature>
<dbReference type="GO" id="GO:0003723">
    <property type="term" value="F:RNA binding"/>
    <property type="evidence" value="ECO:0007669"/>
    <property type="project" value="TreeGrafter"/>
</dbReference>
<evidence type="ECO:0000313" key="4">
    <source>
        <dbReference type="EMBL" id="CAL1166311.1"/>
    </source>
</evidence>
<evidence type="ECO:0000313" key="5">
    <source>
        <dbReference type="EMBL" id="CAL4800248.1"/>
    </source>
</evidence>
<dbReference type="PANTHER" id="PTHR12381">
    <property type="entry name" value="HETEROGENEOUS NUCLEAR RIBONUCLEOPROTEIN U FAMILY MEMBER"/>
    <property type="match status" value="1"/>
</dbReference>
<evidence type="ECO:0000313" key="6">
    <source>
        <dbReference type="Proteomes" id="UP001152797"/>
    </source>
</evidence>
<dbReference type="AlphaFoldDB" id="A0A9P1DMN3"/>
<reference evidence="3" key="1">
    <citation type="submission" date="2022-10" db="EMBL/GenBank/DDBJ databases">
        <authorList>
            <person name="Chen Y."/>
            <person name="Dougan E. K."/>
            <person name="Chan C."/>
            <person name="Rhodes N."/>
            <person name="Thang M."/>
        </authorList>
    </citation>
    <scope>NUCLEOTIDE SEQUENCE</scope>
</reference>
<name>A0A9P1DMN3_9DINO</name>
<feature type="region of interest" description="Disordered" evidence="1">
    <location>
        <begin position="439"/>
        <end position="492"/>
    </location>
</feature>
<dbReference type="GO" id="GO:0000380">
    <property type="term" value="P:alternative mRNA splicing, via spliceosome"/>
    <property type="evidence" value="ECO:0007669"/>
    <property type="project" value="TreeGrafter"/>
</dbReference>
<proteinExistence type="predicted"/>
<feature type="compositionally biased region" description="Basic and acidic residues" evidence="1">
    <location>
        <begin position="439"/>
        <end position="458"/>
    </location>
</feature>
<feature type="compositionally biased region" description="Basic and acidic residues" evidence="1">
    <location>
        <begin position="1"/>
        <end position="26"/>
    </location>
</feature>
<dbReference type="InterPro" id="IPR001870">
    <property type="entry name" value="B30.2/SPRY"/>
</dbReference>